<dbReference type="PANTHER" id="PTHR11820">
    <property type="entry name" value="ACYLPYRUVASE"/>
    <property type="match status" value="1"/>
</dbReference>
<dbReference type="SUPFAM" id="SSF56529">
    <property type="entry name" value="FAH"/>
    <property type="match status" value="1"/>
</dbReference>
<accession>A0ABV7LGB1</accession>
<keyword evidence="1" id="KW-0479">Metal-binding</keyword>
<dbReference type="InterPro" id="IPR036663">
    <property type="entry name" value="Fumarylacetoacetase_C_sf"/>
</dbReference>
<protein>
    <submittedName>
        <fullName evidence="3">Fumarylacetoacetate hydrolase family protein</fullName>
    </submittedName>
</protein>
<dbReference type="RefSeq" id="WP_376830633.1">
    <property type="nucleotide sequence ID" value="NZ_JBHLWR010000006.1"/>
</dbReference>
<feature type="domain" description="Fumarylacetoacetase-like C-terminal" evidence="2">
    <location>
        <begin position="32"/>
        <end position="231"/>
    </location>
</feature>
<evidence type="ECO:0000313" key="3">
    <source>
        <dbReference type="EMBL" id="MFC3266629.1"/>
    </source>
</evidence>
<keyword evidence="4" id="KW-1185">Reference proteome</keyword>
<dbReference type="Pfam" id="PF01557">
    <property type="entry name" value="FAA_hydrolase"/>
    <property type="match status" value="1"/>
</dbReference>
<reference evidence="4" key="1">
    <citation type="journal article" date="2019" name="Int. J. Syst. Evol. Microbiol.">
        <title>The Global Catalogue of Microorganisms (GCM) 10K type strain sequencing project: providing services to taxonomists for standard genome sequencing and annotation.</title>
        <authorList>
            <consortium name="The Broad Institute Genomics Platform"/>
            <consortium name="The Broad Institute Genome Sequencing Center for Infectious Disease"/>
            <person name="Wu L."/>
            <person name="Ma J."/>
        </authorList>
    </citation>
    <scope>NUCLEOTIDE SEQUENCE [LARGE SCALE GENOMIC DNA]</scope>
    <source>
        <strain evidence="4">CCM 7941</strain>
    </source>
</reference>
<evidence type="ECO:0000256" key="1">
    <source>
        <dbReference type="ARBA" id="ARBA00022723"/>
    </source>
</evidence>
<dbReference type="InterPro" id="IPR011234">
    <property type="entry name" value="Fumarylacetoacetase-like_C"/>
</dbReference>
<comment type="caution">
    <text evidence="3">The sequence shown here is derived from an EMBL/GenBank/DDBJ whole genome shotgun (WGS) entry which is preliminary data.</text>
</comment>
<dbReference type="GO" id="GO:0016787">
    <property type="term" value="F:hydrolase activity"/>
    <property type="evidence" value="ECO:0007669"/>
    <property type="project" value="UniProtKB-KW"/>
</dbReference>
<evidence type="ECO:0000259" key="2">
    <source>
        <dbReference type="Pfam" id="PF01557"/>
    </source>
</evidence>
<name>A0ABV7LGB1_9HYPH</name>
<dbReference type="Gene3D" id="3.90.850.10">
    <property type="entry name" value="Fumarylacetoacetase-like, C-terminal domain"/>
    <property type="match status" value="1"/>
</dbReference>
<organism evidence="3 4">
    <name type="scientific">Camelimonas abortus</name>
    <dbReference type="NCBI Taxonomy" id="1017184"/>
    <lineage>
        <taxon>Bacteria</taxon>
        <taxon>Pseudomonadati</taxon>
        <taxon>Pseudomonadota</taxon>
        <taxon>Alphaproteobacteria</taxon>
        <taxon>Hyphomicrobiales</taxon>
        <taxon>Chelatococcaceae</taxon>
        <taxon>Camelimonas</taxon>
    </lineage>
</organism>
<dbReference type="Proteomes" id="UP001595536">
    <property type="component" value="Unassembled WGS sequence"/>
</dbReference>
<sequence length="238" mass="24735">MSDAARQFVAPPPPQASVAVAGGTARFPVRRIICVGRNYPAHAREMGADPEREPPFFFMKPADAVCDGGAVPYPPLTRDLHHEVELVVALGQGGADIAPEAAAACIWGYGVGVDLTRRDLQGAAKAAGRPWEWGKAFDFSAPCGPLLPAAAAGDMGAAAIRLAVNGAVRQQGNTRDMIWPAAEIIAAASRAMRLAPGDLIFTGTPEGVGPLHPGDRVEARVAGLPPLAFTVTPAAREH</sequence>
<dbReference type="PANTHER" id="PTHR11820:SF90">
    <property type="entry name" value="FLUTATHIONE S-TRANSFERASE"/>
    <property type="match status" value="1"/>
</dbReference>
<dbReference type="EMBL" id="JBHRUV010000046">
    <property type="protein sequence ID" value="MFC3266629.1"/>
    <property type="molecule type" value="Genomic_DNA"/>
</dbReference>
<gene>
    <name evidence="3" type="ORF">ACFOEX_09725</name>
</gene>
<keyword evidence="3" id="KW-0378">Hydrolase</keyword>
<evidence type="ECO:0000313" key="4">
    <source>
        <dbReference type="Proteomes" id="UP001595536"/>
    </source>
</evidence>
<proteinExistence type="predicted"/>